<dbReference type="EMBL" id="KI546133">
    <property type="protein sequence ID" value="EST43784.1"/>
    <property type="molecule type" value="Genomic_DNA"/>
</dbReference>
<protein>
    <submittedName>
        <fullName evidence="1">Uncharacterized protein</fullName>
    </submittedName>
</protein>
<sequence length="52" mass="5901">MNTQLKELDDLVRTLLPRPTPAADGRAEALDRTVAARMQIMDELFDNTEDLE</sequence>
<dbReference type="EMBL" id="KI546090">
    <property type="protein sequence ID" value="EST45629.1"/>
    <property type="molecule type" value="Genomic_DNA"/>
</dbReference>
<dbReference type="VEuPathDB" id="GiardiaDB:SS50377_20490"/>
<keyword evidence="5" id="KW-1185">Reference proteome</keyword>
<evidence type="ECO:0000313" key="5">
    <source>
        <dbReference type="Proteomes" id="UP000018208"/>
    </source>
</evidence>
<dbReference type="EMBL" id="AUWU02000001">
    <property type="protein sequence ID" value="KAH0577139.1"/>
    <property type="molecule type" value="Genomic_DNA"/>
</dbReference>
<accession>V6LSM4</accession>
<evidence type="ECO:0000313" key="4">
    <source>
        <dbReference type="EMBL" id="KAH0577139.1"/>
    </source>
</evidence>
<dbReference type="Proteomes" id="UP000018208">
    <property type="component" value="Unassembled WGS sequence"/>
</dbReference>
<dbReference type="VEuPathDB" id="GiardiaDB:SS50377_20479"/>
<evidence type="ECO:0000313" key="2">
    <source>
        <dbReference type="EMBL" id="EST45629.1"/>
    </source>
</evidence>
<name>V6LSM4_9EUKA</name>
<dbReference type="EMBL" id="AUWU02000001">
    <property type="protein sequence ID" value="KAH0577129.1"/>
    <property type="molecule type" value="Genomic_DNA"/>
</dbReference>
<evidence type="ECO:0000313" key="3">
    <source>
        <dbReference type="EMBL" id="KAH0577129.1"/>
    </source>
</evidence>
<proteinExistence type="predicted"/>
<reference evidence="3" key="2">
    <citation type="submission" date="2020-12" db="EMBL/GenBank/DDBJ databases">
        <title>New Spironucleus salmonicida genome in near-complete chromosomes.</title>
        <authorList>
            <person name="Xu F."/>
            <person name="Kurt Z."/>
            <person name="Jimenez-Gonzalez A."/>
            <person name="Astvaldsson A."/>
            <person name="Andersson J.O."/>
            <person name="Svard S.G."/>
        </authorList>
    </citation>
    <scope>NUCLEOTIDE SEQUENCE</scope>
    <source>
        <strain evidence="3">ATCC 50377</strain>
    </source>
</reference>
<gene>
    <name evidence="2" type="ORF">SS50377_14486</name>
    <name evidence="1" type="ORF">SS50377_16401</name>
    <name evidence="3" type="ORF">SS50377_20479</name>
    <name evidence="4" type="ORF">SS50377_20490</name>
</gene>
<evidence type="ECO:0000313" key="1">
    <source>
        <dbReference type="EMBL" id="EST43784.1"/>
    </source>
</evidence>
<organism evidence="1">
    <name type="scientific">Spironucleus salmonicida</name>
    <dbReference type="NCBI Taxonomy" id="348837"/>
    <lineage>
        <taxon>Eukaryota</taxon>
        <taxon>Metamonada</taxon>
        <taxon>Diplomonadida</taxon>
        <taxon>Hexamitidae</taxon>
        <taxon>Hexamitinae</taxon>
        <taxon>Spironucleus</taxon>
    </lineage>
</organism>
<dbReference type="AlphaFoldDB" id="V6LSM4"/>
<reference evidence="1 3" key="1">
    <citation type="journal article" date="2014" name="PLoS Genet.">
        <title>The Genome of Spironucleus salmonicida Highlights a Fish Pathogen Adapted to Fluctuating Environments.</title>
        <authorList>
            <person name="Xu F."/>
            <person name="Jerlstrom-Hultqvist J."/>
            <person name="Einarsson E."/>
            <person name="Astvaldsson A."/>
            <person name="Svard S.G."/>
            <person name="Andersson J.O."/>
        </authorList>
    </citation>
    <scope>NUCLEOTIDE SEQUENCE</scope>
    <source>
        <strain evidence="3">ATCC 50377</strain>
    </source>
</reference>